<dbReference type="Proteomes" id="UP000887566">
    <property type="component" value="Unplaced"/>
</dbReference>
<accession>A0A914XC74</accession>
<reference evidence="2" key="1">
    <citation type="submission" date="2022-11" db="UniProtKB">
        <authorList>
            <consortium name="WormBaseParasite"/>
        </authorList>
    </citation>
    <scope>IDENTIFICATION</scope>
</reference>
<protein>
    <submittedName>
        <fullName evidence="2">Uncharacterized protein</fullName>
    </submittedName>
</protein>
<evidence type="ECO:0000313" key="2">
    <source>
        <dbReference type="WBParaSite" id="PSAMB.scaffold6997size8451.g29455.t1"/>
    </source>
</evidence>
<sequence length="651" mass="72504">MLRRHHNVRLPPLIIDGEPKAFLTMGTRDLQLCVTLALKASYGFPLTTSGFRFRSHARPDWWPDDLDWSIHYIDAILPVEDRSKHIRDLLRLCYRYYHQEETLFLFDVNPGQLPLWHTVHDADGWKIASLETGAEIWRFASPYQVTSLCALEARLIEEHNQLSSKSGSLLRLSPKNAIAKPTTTKSKLTASNAADVACERTICDGKSRVTRLETAFGGMLEGPVVRATPVECRTCKQQFALDVELAAHLISCSVITRNQMEKNSLLFRLGLVPKAVNSVLSTERVGRTLTCDRKLRRFGGSFRGEITSELGRLLFAREDAGLKSVALALKADRDCMGAVVTNGRRVRQAAIIAGNIFAQNVYRPIPGLKKNKIWLKFNGAERRFAARQRQLLKRKAKEWCVPVQVVVQRLTDAELVKYAPTASSSSSSIEHAGVKNLRVVIEQMTPEDELALLVGSDPSAAEHCLRTKVMPASEISERSTTTTGVIARKGLHSTPSPRNRHTSCTRRAAFNDSPMDTSKALSSNIATLKKSNGSNAKAFGAEKSVSPLFPSRKFDRPAAFATPLNHRRSSLRPNKSPMSATNSEQSTLFFCRLCGFEQLYEEKARGSIQHHVSVHVDLPIVYRRLHHTIAGVRLLVVEAVQDECIGAINTK</sequence>
<keyword evidence="1" id="KW-1185">Reference proteome</keyword>
<proteinExistence type="predicted"/>
<organism evidence="1 2">
    <name type="scientific">Plectus sambesii</name>
    <dbReference type="NCBI Taxonomy" id="2011161"/>
    <lineage>
        <taxon>Eukaryota</taxon>
        <taxon>Metazoa</taxon>
        <taxon>Ecdysozoa</taxon>
        <taxon>Nematoda</taxon>
        <taxon>Chromadorea</taxon>
        <taxon>Plectida</taxon>
        <taxon>Plectina</taxon>
        <taxon>Plectoidea</taxon>
        <taxon>Plectidae</taxon>
        <taxon>Plectus</taxon>
    </lineage>
</organism>
<name>A0A914XC74_9BILA</name>
<evidence type="ECO:0000313" key="1">
    <source>
        <dbReference type="Proteomes" id="UP000887566"/>
    </source>
</evidence>
<dbReference type="AlphaFoldDB" id="A0A914XC74"/>
<dbReference type="WBParaSite" id="PSAMB.scaffold6997size8451.g29455.t1">
    <property type="protein sequence ID" value="PSAMB.scaffold6997size8451.g29455.t1"/>
    <property type="gene ID" value="PSAMB.scaffold6997size8451.g29455"/>
</dbReference>